<evidence type="ECO:0000313" key="8">
    <source>
        <dbReference type="EMBL" id="SPP28665.1"/>
    </source>
</evidence>
<dbReference type="STRING" id="2756.BFR44_00065"/>
<dbReference type="Pfam" id="PF04241">
    <property type="entry name" value="DUF423"/>
    <property type="match status" value="1"/>
</dbReference>
<comment type="subcellular location">
    <subcellularLocation>
        <location evidence="1">Membrane</location>
        <topology evidence="1">Multi-pass membrane protein</topology>
    </subcellularLocation>
</comment>
<dbReference type="GeneID" id="66537833"/>
<reference evidence="7 9" key="1">
    <citation type="submission" date="2017-09" db="EMBL/GenBank/DDBJ databases">
        <title>Complete Genome Sequences of Two Strains of the Meat Spoilage Bacterium Brochothrix thermosphacta Isolated from Ground Chicken.</title>
        <authorList>
            <person name="Paoli G.C."/>
            <person name="Wijey C."/>
            <person name="Chen C.-Y."/>
            <person name="Nguyen L."/>
            <person name="Yan X."/>
            <person name="Irwin P.L."/>
        </authorList>
    </citation>
    <scope>NUCLEOTIDE SEQUENCE [LARGE SCALE GENOMIC DNA]</scope>
    <source>
        <strain evidence="7 9">BI</strain>
    </source>
</reference>
<keyword evidence="3 6" id="KW-0812">Transmembrane</keyword>
<dbReference type="PANTHER" id="PTHR43461:SF1">
    <property type="entry name" value="TRANSMEMBRANE PROTEIN 256"/>
    <property type="match status" value="1"/>
</dbReference>
<dbReference type="InterPro" id="IPR006696">
    <property type="entry name" value="DUF423"/>
</dbReference>
<dbReference type="AlphaFoldDB" id="A0A1D2LQ92"/>
<dbReference type="GO" id="GO:0005886">
    <property type="term" value="C:plasma membrane"/>
    <property type="evidence" value="ECO:0007669"/>
    <property type="project" value="TreeGrafter"/>
</dbReference>
<dbReference type="Proteomes" id="UP000243591">
    <property type="component" value="Chromosome"/>
</dbReference>
<evidence type="ECO:0000313" key="9">
    <source>
        <dbReference type="Proteomes" id="UP000243591"/>
    </source>
</evidence>
<sequence>MKKFAIIGAVFAMLAVALGAFGAHALKEQLGSSRSVWETAVQYQMFHALALLVIAILLHLFRDSFFSIAAWLMVIGTLFFSGSLYTLSLIKITAIGIVTPIGGVFFILAWLFVILGIFRIRTSRFNY</sequence>
<keyword evidence="5 6" id="KW-0472">Membrane</keyword>
<keyword evidence="4 6" id="KW-1133">Transmembrane helix</keyword>
<name>A0A1D2LQ92_BROTH</name>
<dbReference type="KEGG" id="bths:CNY62_03845"/>
<reference evidence="10" key="2">
    <citation type="submission" date="2018-04" db="EMBL/GenBank/DDBJ databases">
        <authorList>
            <person name="Illikoud N."/>
        </authorList>
    </citation>
    <scope>NUCLEOTIDE SEQUENCE [LARGE SCALE GENOMIC DNA]</scope>
</reference>
<feature type="transmembrane region" description="Helical" evidence="6">
    <location>
        <begin position="68"/>
        <end position="88"/>
    </location>
</feature>
<dbReference type="EMBL" id="OUNC01000021">
    <property type="protein sequence ID" value="SPP28665.1"/>
    <property type="molecule type" value="Genomic_DNA"/>
</dbReference>
<evidence type="ECO:0000256" key="5">
    <source>
        <dbReference type="ARBA" id="ARBA00023136"/>
    </source>
</evidence>
<gene>
    <name evidence="8" type="ORF">BTBSAS_280012</name>
    <name evidence="7" type="ORF">CNY62_03845</name>
</gene>
<evidence type="ECO:0000313" key="7">
    <source>
        <dbReference type="EMBL" id="ATF25599.1"/>
    </source>
</evidence>
<protein>
    <submittedName>
        <fullName evidence="7">DUF423 domain-containing protein</fullName>
    </submittedName>
</protein>
<dbReference type="Proteomes" id="UP000270190">
    <property type="component" value="Unassembled WGS sequence"/>
</dbReference>
<dbReference type="EMBL" id="CP023483">
    <property type="protein sequence ID" value="ATF25599.1"/>
    <property type="molecule type" value="Genomic_DNA"/>
</dbReference>
<feature type="transmembrane region" description="Helical" evidence="6">
    <location>
        <begin position="41"/>
        <end position="61"/>
    </location>
</feature>
<feature type="transmembrane region" description="Helical" evidence="6">
    <location>
        <begin position="94"/>
        <end position="118"/>
    </location>
</feature>
<evidence type="ECO:0000256" key="3">
    <source>
        <dbReference type="ARBA" id="ARBA00022692"/>
    </source>
</evidence>
<evidence type="ECO:0000256" key="2">
    <source>
        <dbReference type="ARBA" id="ARBA00009694"/>
    </source>
</evidence>
<reference evidence="8" key="3">
    <citation type="submission" date="2018-04" db="EMBL/GenBank/DDBJ databases">
        <authorList>
            <person name="Go L.Y."/>
            <person name="Mitchell J.A."/>
        </authorList>
    </citation>
    <scope>NUCLEOTIDE SEQUENCE</scope>
    <source>
        <strain evidence="8">BSAS1 3</strain>
    </source>
</reference>
<dbReference type="PANTHER" id="PTHR43461">
    <property type="entry name" value="TRANSMEMBRANE PROTEIN 256"/>
    <property type="match status" value="1"/>
</dbReference>
<comment type="similarity">
    <text evidence="2">Belongs to the UPF0382 family.</text>
</comment>
<evidence type="ECO:0000256" key="6">
    <source>
        <dbReference type="SAM" id="Phobius"/>
    </source>
</evidence>
<proteinExistence type="inferred from homology"/>
<evidence type="ECO:0000313" key="10">
    <source>
        <dbReference type="Proteomes" id="UP000270190"/>
    </source>
</evidence>
<organism evidence="7 9">
    <name type="scientific">Brochothrix thermosphacta</name>
    <name type="common">Microbacterium thermosphactum</name>
    <dbReference type="NCBI Taxonomy" id="2756"/>
    <lineage>
        <taxon>Bacteria</taxon>
        <taxon>Bacillati</taxon>
        <taxon>Bacillota</taxon>
        <taxon>Bacilli</taxon>
        <taxon>Bacillales</taxon>
        <taxon>Listeriaceae</taxon>
        <taxon>Brochothrix</taxon>
    </lineage>
</organism>
<dbReference type="RefSeq" id="WP_029091358.1">
    <property type="nucleotide sequence ID" value="NZ_CBCPHX010000005.1"/>
</dbReference>
<accession>A0A1D2LQ92</accession>
<keyword evidence="9" id="KW-1185">Reference proteome</keyword>
<evidence type="ECO:0000256" key="4">
    <source>
        <dbReference type="ARBA" id="ARBA00022989"/>
    </source>
</evidence>
<dbReference type="OrthoDB" id="9802121at2"/>
<evidence type="ECO:0000256" key="1">
    <source>
        <dbReference type="ARBA" id="ARBA00004141"/>
    </source>
</evidence>